<reference evidence="2" key="1">
    <citation type="journal article" date="2019" name="Int. J. Syst. Evol. Microbiol.">
        <title>The Global Catalogue of Microorganisms (GCM) 10K type strain sequencing project: providing services to taxonomists for standard genome sequencing and annotation.</title>
        <authorList>
            <consortium name="The Broad Institute Genomics Platform"/>
            <consortium name="The Broad Institute Genome Sequencing Center for Infectious Disease"/>
            <person name="Wu L."/>
            <person name="Ma J."/>
        </authorList>
    </citation>
    <scope>NUCLEOTIDE SEQUENCE [LARGE SCALE GENOMIC DNA]</scope>
    <source>
        <strain evidence="2">CECT 7698</strain>
    </source>
</reference>
<dbReference type="InterPro" id="IPR025984">
    <property type="entry name" value="DCTPP"/>
</dbReference>
<dbReference type="PANTHER" id="PTHR46523">
    <property type="entry name" value="DCTP PYROPHOSPHATASE 1"/>
    <property type="match status" value="1"/>
</dbReference>
<organism evidence="1 2">
    <name type="scientific">Litchfieldella rifensis</name>
    <dbReference type="NCBI Taxonomy" id="762643"/>
    <lineage>
        <taxon>Bacteria</taxon>
        <taxon>Pseudomonadati</taxon>
        <taxon>Pseudomonadota</taxon>
        <taxon>Gammaproteobacteria</taxon>
        <taxon>Oceanospirillales</taxon>
        <taxon>Halomonadaceae</taxon>
        <taxon>Litchfieldella</taxon>
    </lineage>
</organism>
<dbReference type="EMBL" id="JBHRUG010000027">
    <property type="protein sequence ID" value="MFC3284509.1"/>
    <property type="molecule type" value="Genomic_DNA"/>
</dbReference>
<dbReference type="PIRSF" id="PIRSF029826">
    <property type="entry name" value="UCP029826_pph"/>
    <property type="match status" value="1"/>
</dbReference>
<name>A0ABV7LQS8_9GAMM</name>
<dbReference type="InterPro" id="IPR052555">
    <property type="entry name" value="dCTP_Pyrophosphatase"/>
</dbReference>
<dbReference type="Gene3D" id="1.10.287.1080">
    <property type="entry name" value="MazG-like"/>
    <property type="match status" value="1"/>
</dbReference>
<keyword evidence="2" id="KW-1185">Reference proteome</keyword>
<sequence length="121" mass="14219">MEEPDSVDRLALIRERLQGFARAREWGQFHSPKNLVMALTGEVGELTEHFQWLTEQESKELSDAELEGVREEIADVQIYLLMLSDKLDIDLLRAVEDKIAKNEQRFPVERVRGSRRQRWPE</sequence>
<dbReference type="SUPFAM" id="SSF101386">
    <property type="entry name" value="all-alpha NTP pyrophosphatases"/>
    <property type="match status" value="1"/>
</dbReference>
<proteinExistence type="predicted"/>
<dbReference type="Proteomes" id="UP001595579">
    <property type="component" value="Unassembled WGS sequence"/>
</dbReference>
<dbReference type="Pfam" id="PF12643">
    <property type="entry name" value="MazG-like"/>
    <property type="match status" value="1"/>
</dbReference>
<accession>A0ABV7LQS8</accession>
<protein>
    <submittedName>
        <fullName evidence="1">Nucleotide pyrophosphohydrolase</fullName>
    </submittedName>
</protein>
<dbReference type="RefSeq" id="WP_386774560.1">
    <property type="nucleotide sequence ID" value="NZ_JBHRUG010000027.1"/>
</dbReference>
<evidence type="ECO:0000313" key="1">
    <source>
        <dbReference type="EMBL" id="MFC3284509.1"/>
    </source>
</evidence>
<comment type="caution">
    <text evidence="1">The sequence shown here is derived from an EMBL/GenBank/DDBJ whole genome shotgun (WGS) entry which is preliminary data.</text>
</comment>
<dbReference type="PANTHER" id="PTHR46523:SF1">
    <property type="entry name" value="DCTP PYROPHOSPHATASE 1"/>
    <property type="match status" value="1"/>
</dbReference>
<evidence type="ECO:0000313" key="2">
    <source>
        <dbReference type="Proteomes" id="UP001595579"/>
    </source>
</evidence>
<dbReference type="CDD" id="cd11537">
    <property type="entry name" value="NTP-PPase_RS21-C6_like"/>
    <property type="match status" value="1"/>
</dbReference>
<gene>
    <name evidence="1" type="ORF">ACFOEV_12935</name>
</gene>